<dbReference type="AlphaFoldDB" id="A0A7M5XMI3"/>
<dbReference type="SUPFAM" id="SSF52540">
    <property type="entry name" value="P-loop containing nucleoside triphosphate hydrolases"/>
    <property type="match status" value="1"/>
</dbReference>
<dbReference type="Gene3D" id="1.20.1170.10">
    <property type="match status" value="1"/>
</dbReference>
<organism evidence="3 4">
    <name type="scientific">Clytia hemisphaerica</name>
    <dbReference type="NCBI Taxonomy" id="252671"/>
    <lineage>
        <taxon>Eukaryota</taxon>
        <taxon>Metazoa</taxon>
        <taxon>Cnidaria</taxon>
        <taxon>Hydrozoa</taxon>
        <taxon>Hydroidolina</taxon>
        <taxon>Leptothecata</taxon>
        <taxon>Obeliida</taxon>
        <taxon>Clytiidae</taxon>
        <taxon>Clytia</taxon>
    </lineage>
</organism>
<evidence type="ECO:0000259" key="2">
    <source>
        <dbReference type="Pfam" id="PF01926"/>
    </source>
</evidence>
<dbReference type="Proteomes" id="UP000594262">
    <property type="component" value="Unplaced"/>
</dbReference>
<sequence length="357" mass="39373">MTFGEDEIHIMSIGPSGVGKSTIGNKLLKLTSKDPEYLNASASAESCTQKPATVTSGKIVYTDVPGIPDTNPANTKLFYNMIINEAKAPMTAIFFVFAVDMRMDKPTKDRIKQCSLLFSEINKCSAAKILILNDMRAWCNPNGLDDDSDEYQEEKALHDQVRLEVQEAYKNDIIKATCIEFYCTKVIYGLNSKINTDNNMEAVMKYLKLTLQSFPCDASPHLRTFEELEKDVMKAKQNQDYEQRLINEEDKHIASLETNIEILKITLQAATAVAGTAGAAASIANFFTFGTAAVVGGLVAGGATSVATSAKIAIAAKEKELEDAKEKINKQNLDVAVKTFETQYQLFDELKKELNCQ</sequence>
<dbReference type="EnsemblMetazoa" id="CLYHEMT026407.1">
    <property type="protein sequence ID" value="CLYHEMP026407.1"/>
    <property type="gene ID" value="CLYHEMG026407"/>
</dbReference>
<dbReference type="InterPro" id="IPR006073">
    <property type="entry name" value="GTP-bd"/>
</dbReference>
<dbReference type="Gene3D" id="3.40.50.300">
    <property type="entry name" value="P-loop containing nucleotide triphosphate hydrolases"/>
    <property type="match status" value="1"/>
</dbReference>
<keyword evidence="4" id="KW-1185">Reference proteome</keyword>
<keyword evidence="1" id="KW-0175">Coiled coil</keyword>
<dbReference type="InterPro" id="IPR027417">
    <property type="entry name" value="P-loop_NTPase"/>
</dbReference>
<evidence type="ECO:0000313" key="3">
    <source>
        <dbReference type="EnsemblMetazoa" id="CLYHEMP026407.1"/>
    </source>
</evidence>
<name>A0A7M5XMI3_9CNID</name>
<evidence type="ECO:0000256" key="1">
    <source>
        <dbReference type="SAM" id="Coils"/>
    </source>
</evidence>
<dbReference type="GeneID" id="136801056"/>
<dbReference type="GO" id="GO:0005525">
    <property type="term" value="F:GTP binding"/>
    <property type="evidence" value="ECO:0007669"/>
    <property type="project" value="InterPro"/>
</dbReference>
<proteinExistence type="predicted"/>
<evidence type="ECO:0000313" key="4">
    <source>
        <dbReference type="Proteomes" id="UP000594262"/>
    </source>
</evidence>
<dbReference type="Pfam" id="PF01926">
    <property type="entry name" value="MMR_HSR1"/>
    <property type="match status" value="1"/>
</dbReference>
<dbReference type="RefSeq" id="XP_066913786.1">
    <property type="nucleotide sequence ID" value="XM_067057685.1"/>
</dbReference>
<dbReference type="OrthoDB" id="5985928at2759"/>
<dbReference type="CDD" id="cd00882">
    <property type="entry name" value="Ras_like_GTPase"/>
    <property type="match status" value="1"/>
</dbReference>
<feature type="coiled-coil region" evidence="1">
    <location>
        <begin position="307"/>
        <end position="334"/>
    </location>
</feature>
<protein>
    <recommendedName>
        <fullName evidence="2">G domain-containing protein</fullName>
    </recommendedName>
</protein>
<reference evidence="3" key="1">
    <citation type="submission" date="2021-01" db="UniProtKB">
        <authorList>
            <consortium name="EnsemblMetazoa"/>
        </authorList>
    </citation>
    <scope>IDENTIFICATION</scope>
</reference>
<feature type="domain" description="G" evidence="2">
    <location>
        <begin position="10"/>
        <end position="107"/>
    </location>
</feature>
<accession>A0A7M5XMI3</accession>